<dbReference type="Proteomes" id="UP000240916">
    <property type="component" value="Segment"/>
</dbReference>
<organism evidence="1 2">
    <name type="scientific">Mycobacterium phage Superphikiman</name>
    <dbReference type="NCBI Taxonomy" id="2041551"/>
    <lineage>
        <taxon>Viruses</taxon>
        <taxon>Duplodnaviria</taxon>
        <taxon>Heunggongvirae</taxon>
        <taxon>Uroviricota</taxon>
        <taxon>Caudoviricetes</taxon>
        <taxon>Omegavirus</taxon>
        <taxon>Omegavirus courthouse</taxon>
    </lineage>
</organism>
<sequence>MKVAVIIPFRDRGRDPLRPANLKRVLKHWEGFDAPVFVVGDGREGGESFNRSAAYNRGAAMANADIIVYSESDLIVDHGQIREGVQLASEAPGLVVPFSRFMAITPEDSIRVRECAIAPGEGASQQVRGDYKSIGAVNIVSCESLALIGQYDERFEGAWYDDDAMERAFHITCGPTRFVEGPGYHLYHLPGAQGEHLTDADRAATAANQRRWEMYLAAKTPERIRELTAGVLE</sequence>
<protein>
    <submittedName>
        <fullName evidence="1">Glycosyltransferase</fullName>
    </submittedName>
</protein>
<accession>A0A2D2W3U4</accession>
<dbReference type="SUPFAM" id="SSF53448">
    <property type="entry name" value="Nucleotide-diphospho-sugar transferases"/>
    <property type="match status" value="1"/>
</dbReference>
<evidence type="ECO:0000313" key="1">
    <source>
        <dbReference type="EMBL" id="ATS92860.1"/>
    </source>
</evidence>
<evidence type="ECO:0000313" key="2">
    <source>
        <dbReference type="Proteomes" id="UP000240916"/>
    </source>
</evidence>
<proteinExistence type="predicted"/>
<reference evidence="1 2" key="1">
    <citation type="submission" date="2017-09" db="EMBL/GenBank/DDBJ databases">
        <authorList>
            <person name="Pradhan P."/>
            <person name="Aluri L.S."/>
            <person name="Anandarajan D."/>
            <person name="Beiriger J.C."/>
            <person name="Bethamcharla R."/>
            <person name="Betini N."/>
            <person name="Bhatt S.D."/>
            <person name="Chengalvala S."/>
            <person name="Cox N.E."/>
            <person name="Delvadia B.P."/>
            <person name="Desai A.S."/>
            <person name="Devaney A.M."/>
            <person name="Doyle B.K."/>
            <person name="Edgerton A.O."/>
            <person name="Erlich M.C."/>
            <person name="Fitzpatrick K.C."/>
            <person name="Gajjar E.A."/>
            <person name="Ganguly A."/>
            <person name="Gill R.S."/>
            <person name="Goldman M.G."/>
            <person name="Good P.M."/>
            <person name="Gupta N."/>
            <person name="Haddad L.M."/>
            <person name="Han E.J."/>
            <person name="Jain S."/>
            <person name="Jiang A."/>
            <person name="Jurgielewicz A.D."/>
            <person name="Kainth D.K."/>
            <person name="Karam J.M."/>
            <person name="Kodavatiganti M."/>
            <person name="Kriete S.J."/>
            <person name="MacDonald C.E."/>
            <person name="Maret J.P."/>
            <person name="Mathew A.E."/>
            <person name="Nako S."/>
            <person name="Natrajan M."/>
            <person name="Nishu N.M."/>
            <person name="Parikh A."/>
            <person name="Patel N."/>
            <person name="Patel P.D."/>
            <person name="Patel S."/>
            <person name="Patra K."/>
            <person name="Pumpuckdee D."/>
            <person name="Rai K."/>
            <person name="Ramanathan A."/>
            <person name="Sarkar A."/>
            <person name="Schaffer B.L."/>
            <person name="Shah P."/>
            <person name="Tata R.K."/>
            <person name="Tawfik A.H."/>
            <person name="Thuremella B.T."/>
            <person name="Toma J."/>
            <person name="Tran T.L."/>
            <person name="Veera S."/>
            <person name="Vemulapalli V.K."/>
            <person name="Vidas T.V."/>
            <person name="Vieira K.S."/>
            <person name="Vijayakumar G."/>
            <person name="Walor T.A."/>
            <person name="White C.R."/>
            <person name="Wong B.M."/>
            <person name="Zhao Sl."/>
            <person name="McDonald M.T."/>
            <person name="Dalia R."/>
            <person name="Little J.L."/>
            <person name="Gurney S.M.R."/>
            <person name="Bollivar D.W."/>
            <person name="Garlena R.A."/>
            <person name="Russell D.A."/>
            <person name="Pope W.H."/>
            <person name="Jacobs-Sera D."/>
            <person name="Hendrix R.W."/>
            <person name="Hatfull G.F."/>
        </authorList>
    </citation>
    <scope>NUCLEOTIDE SEQUENCE [LARGE SCALE GENOMIC DNA]</scope>
</reference>
<dbReference type="Gene3D" id="3.90.550.10">
    <property type="entry name" value="Spore Coat Polysaccharide Biosynthesis Protein SpsA, Chain A"/>
    <property type="match status" value="1"/>
</dbReference>
<name>A0A2D2W3U4_9CAUD</name>
<dbReference type="EMBL" id="MF919534">
    <property type="protein sequence ID" value="ATS92860.1"/>
    <property type="molecule type" value="Genomic_DNA"/>
</dbReference>
<dbReference type="InterPro" id="IPR029044">
    <property type="entry name" value="Nucleotide-diphossugar_trans"/>
</dbReference>
<gene>
    <name evidence="1" type="ORF">SEA_SUPERPHIKIMAN_17</name>
</gene>